<accession>A0A6J7XA63</accession>
<sequence>MHTDPRNRSTAELKLTYDNMLETMASLKANLQLHEQILAERFGAQLQAELKAEGKTSGEISRTLDGVKITLSIKPKVKWDNDKLQAVASTLSQDMVFKVFKIEFSVAERTFKALTDDKLITALTDARSVEYPAPKVTFA</sequence>
<dbReference type="EMBL" id="LR797274">
    <property type="protein sequence ID" value="CAB4198864.1"/>
    <property type="molecule type" value="Genomic_DNA"/>
</dbReference>
<evidence type="ECO:0000313" key="2">
    <source>
        <dbReference type="EMBL" id="CAB4212897.1"/>
    </source>
</evidence>
<dbReference type="EMBL" id="LR798379">
    <property type="protein sequence ID" value="CAB5227993.1"/>
    <property type="molecule type" value="Genomic_DNA"/>
</dbReference>
<proteinExistence type="predicted"/>
<protein>
    <submittedName>
        <fullName evidence="3">Uncharacterized protein</fullName>
    </submittedName>
</protein>
<name>A0A6J7XA63_9CAUD</name>
<dbReference type="EMBL" id="LR797386">
    <property type="protein sequence ID" value="CAB4212897.1"/>
    <property type="molecule type" value="Genomic_DNA"/>
</dbReference>
<evidence type="ECO:0000313" key="1">
    <source>
        <dbReference type="EMBL" id="CAB4198864.1"/>
    </source>
</evidence>
<evidence type="ECO:0000313" key="3">
    <source>
        <dbReference type="EMBL" id="CAB5227993.1"/>
    </source>
</evidence>
<reference evidence="3" key="1">
    <citation type="submission" date="2020-05" db="EMBL/GenBank/DDBJ databases">
        <authorList>
            <person name="Chiriac C."/>
            <person name="Salcher M."/>
            <person name="Ghai R."/>
            <person name="Kavagutti S V."/>
        </authorList>
    </citation>
    <scope>NUCLEOTIDE SEQUENCE</scope>
</reference>
<organism evidence="3">
    <name type="scientific">uncultured Caudovirales phage</name>
    <dbReference type="NCBI Taxonomy" id="2100421"/>
    <lineage>
        <taxon>Viruses</taxon>
        <taxon>Duplodnaviria</taxon>
        <taxon>Heunggongvirae</taxon>
        <taxon>Uroviricota</taxon>
        <taxon>Caudoviricetes</taxon>
        <taxon>Peduoviridae</taxon>
        <taxon>Maltschvirus</taxon>
        <taxon>Maltschvirus maltsch</taxon>
    </lineage>
</organism>
<gene>
    <name evidence="1" type="ORF">UFOVP1325_30</name>
    <name evidence="2" type="ORF">UFOVP1435_41</name>
    <name evidence="3" type="ORF">UFOVP1530_31</name>
</gene>